<name>A0A8T2Y8J1_POPDE</name>
<dbReference type="EMBL" id="JACEGQ020000008">
    <property type="protein sequence ID" value="KAH8501396.1"/>
    <property type="molecule type" value="Genomic_DNA"/>
</dbReference>
<feature type="region of interest" description="Disordered" evidence="1">
    <location>
        <begin position="1"/>
        <end position="49"/>
    </location>
</feature>
<sequence length="126" mass="13723">MKYSERHLGQMQVDDSAALSGEAGRRVEARRAERSEDWRVQDSIPDKSGGDGFGEQLSVLMVAVCRGHFRIWGAGLWSSGTGVGFGWAGIEERTKGGVMKSRVIHVSIWKNGVMSSGLVVDCLLAR</sequence>
<comment type="caution">
    <text evidence="2">The sequence shown here is derived from an EMBL/GenBank/DDBJ whole genome shotgun (WGS) entry which is preliminary data.</text>
</comment>
<protein>
    <submittedName>
        <fullName evidence="2">Uncharacterized protein</fullName>
    </submittedName>
</protein>
<dbReference type="Proteomes" id="UP000807159">
    <property type="component" value="Chromosome 8"/>
</dbReference>
<evidence type="ECO:0000313" key="3">
    <source>
        <dbReference type="Proteomes" id="UP000807159"/>
    </source>
</evidence>
<organism evidence="2 3">
    <name type="scientific">Populus deltoides</name>
    <name type="common">Eastern poplar</name>
    <name type="synonym">Eastern cottonwood</name>
    <dbReference type="NCBI Taxonomy" id="3696"/>
    <lineage>
        <taxon>Eukaryota</taxon>
        <taxon>Viridiplantae</taxon>
        <taxon>Streptophyta</taxon>
        <taxon>Embryophyta</taxon>
        <taxon>Tracheophyta</taxon>
        <taxon>Spermatophyta</taxon>
        <taxon>Magnoliopsida</taxon>
        <taxon>eudicotyledons</taxon>
        <taxon>Gunneridae</taxon>
        <taxon>Pentapetalae</taxon>
        <taxon>rosids</taxon>
        <taxon>fabids</taxon>
        <taxon>Malpighiales</taxon>
        <taxon>Salicaceae</taxon>
        <taxon>Saliceae</taxon>
        <taxon>Populus</taxon>
    </lineage>
</organism>
<accession>A0A8T2Y8J1</accession>
<proteinExistence type="predicted"/>
<feature type="compositionally biased region" description="Basic and acidic residues" evidence="1">
    <location>
        <begin position="23"/>
        <end position="49"/>
    </location>
</feature>
<dbReference type="AlphaFoldDB" id="A0A8T2Y8J1"/>
<reference evidence="2" key="1">
    <citation type="journal article" date="2021" name="J. Hered.">
        <title>Genome Assembly of Salicaceae Populus deltoides (Eastern Cottonwood) I-69 Based on Nanopore Sequencing and Hi-C Technologies.</title>
        <authorList>
            <person name="Bai S."/>
            <person name="Wu H."/>
            <person name="Zhang J."/>
            <person name="Pan Z."/>
            <person name="Zhao W."/>
            <person name="Li Z."/>
            <person name="Tong C."/>
        </authorList>
    </citation>
    <scope>NUCLEOTIDE SEQUENCE</scope>
    <source>
        <tissue evidence="2">Leaf</tissue>
    </source>
</reference>
<evidence type="ECO:0000256" key="1">
    <source>
        <dbReference type="SAM" id="MobiDB-lite"/>
    </source>
</evidence>
<keyword evidence="3" id="KW-1185">Reference proteome</keyword>
<gene>
    <name evidence="2" type="ORF">H0E87_016273</name>
</gene>
<evidence type="ECO:0000313" key="2">
    <source>
        <dbReference type="EMBL" id="KAH8501396.1"/>
    </source>
</evidence>